<feature type="compositionally biased region" description="Basic and acidic residues" evidence="1">
    <location>
        <begin position="26"/>
        <end position="35"/>
    </location>
</feature>
<keyword evidence="3" id="KW-1185">Reference proteome</keyword>
<sequence>MVKSYRSWYLNVEGEQAVPQNPRNTRGQEHERGIPEKPMQWATVGLFATKIGPNIGEKAWAIKKSKKDNCSTKNFTLLQEVKVPESWGAAALFGVVLAKRIDKRAWEQDVGIYRRIVLEPWVNDRFCKNK</sequence>
<dbReference type="Proteomes" id="UP000271098">
    <property type="component" value="Unassembled WGS sequence"/>
</dbReference>
<name>A0A183DQC6_9BILA</name>
<organism evidence="4">
    <name type="scientific">Gongylonema pulchrum</name>
    <dbReference type="NCBI Taxonomy" id="637853"/>
    <lineage>
        <taxon>Eukaryota</taxon>
        <taxon>Metazoa</taxon>
        <taxon>Ecdysozoa</taxon>
        <taxon>Nematoda</taxon>
        <taxon>Chromadorea</taxon>
        <taxon>Rhabditida</taxon>
        <taxon>Spirurina</taxon>
        <taxon>Spiruromorpha</taxon>
        <taxon>Spiruroidea</taxon>
        <taxon>Gongylonematidae</taxon>
        <taxon>Gongylonema</taxon>
    </lineage>
</organism>
<evidence type="ECO:0000313" key="3">
    <source>
        <dbReference type="Proteomes" id="UP000271098"/>
    </source>
</evidence>
<evidence type="ECO:0000313" key="4">
    <source>
        <dbReference type="WBParaSite" id="GPUH_0001093001-mRNA-1"/>
    </source>
</evidence>
<gene>
    <name evidence="2" type="ORF">GPUH_LOCUS10917</name>
</gene>
<accession>A0A183DQC6</accession>
<evidence type="ECO:0000256" key="1">
    <source>
        <dbReference type="SAM" id="MobiDB-lite"/>
    </source>
</evidence>
<reference evidence="4" key="1">
    <citation type="submission" date="2016-06" db="UniProtKB">
        <authorList>
            <consortium name="WormBaseParasite"/>
        </authorList>
    </citation>
    <scope>IDENTIFICATION</scope>
</reference>
<feature type="region of interest" description="Disordered" evidence="1">
    <location>
        <begin position="16"/>
        <end position="35"/>
    </location>
</feature>
<reference evidence="2 3" key="2">
    <citation type="submission" date="2018-11" db="EMBL/GenBank/DDBJ databases">
        <authorList>
            <consortium name="Pathogen Informatics"/>
        </authorList>
    </citation>
    <scope>NUCLEOTIDE SEQUENCE [LARGE SCALE GENOMIC DNA]</scope>
</reference>
<dbReference type="EMBL" id="UYRT01078231">
    <property type="protein sequence ID" value="VDN18088.1"/>
    <property type="molecule type" value="Genomic_DNA"/>
</dbReference>
<evidence type="ECO:0000313" key="2">
    <source>
        <dbReference type="EMBL" id="VDN18088.1"/>
    </source>
</evidence>
<protein>
    <submittedName>
        <fullName evidence="2 4">Uncharacterized protein</fullName>
    </submittedName>
</protein>
<proteinExistence type="predicted"/>
<dbReference type="WBParaSite" id="GPUH_0001093001-mRNA-1">
    <property type="protein sequence ID" value="GPUH_0001093001-mRNA-1"/>
    <property type="gene ID" value="GPUH_0001093001"/>
</dbReference>
<dbReference type="AlphaFoldDB" id="A0A183DQC6"/>